<feature type="domain" description="PTS EIIB type-4" evidence="8">
    <location>
        <begin position="1"/>
        <end position="158"/>
    </location>
</feature>
<dbReference type="GO" id="GO:0005737">
    <property type="term" value="C:cytoplasm"/>
    <property type="evidence" value="ECO:0007669"/>
    <property type="project" value="UniProtKB-SubCell"/>
</dbReference>
<dbReference type="SUPFAM" id="SSF52728">
    <property type="entry name" value="PTS IIb component"/>
    <property type="match status" value="1"/>
</dbReference>
<evidence type="ECO:0000256" key="5">
    <source>
        <dbReference type="ARBA" id="ARBA00022679"/>
    </source>
</evidence>
<evidence type="ECO:0000256" key="6">
    <source>
        <dbReference type="ARBA" id="ARBA00022683"/>
    </source>
</evidence>
<sequence length="158" mass="17924">MKNIVLTRIDDRLIHGQVVTAWIKQYPINKILIIDDELSQNRLMERIYKAAAPMGVEVLIQSVSEAREFLKEEPVRGENFLILVKVPEIIESLLKEGIEIEKVILGGMGAKNGRKTFNRNVSASGEEVECFKRIVEGGVEIFYQLVPNDKAVNIRSLF</sequence>
<dbReference type="PATRIC" id="fig|999408.3.peg.191"/>
<dbReference type="GeneID" id="57963603"/>
<keyword evidence="3" id="KW-0963">Cytoplasm</keyword>
<dbReference type="GO" id="GO:0016301">
    <property type="term" value="F:kinase activity"/>
    <property type="evidence" value="ECO:0007669"/>
    <property type="project" value="UniProtKB-KW"/>
</dbReference>
<dbReference type="InterPro" id="IPR036667">
    <property type="entry name" value="PTS_IIB_sorbose-sp_sf"/>
</dbReference>
<comment type="caution">
    <text evidence="9">The sequence shown here is derived from an EMBL/GenBank/DDBJ whole genome shotgun (WGS) entry which is preliminary data.</text>
</comment>
<protein>
    <submittedName>
        <fullName evidence="9">PTS system mannose-specific IIB component</fullName>
    </submittedName>
</protein>
<dbReference type="Pfam" id="PF03830">
    <property type="entry name" value="PTSIIB_sorb"/>
    <property type="match status" value="1"/>
</dbReference>
<evidence type="ECO:0000313" key="10">
    <source>
        <dbReference type="Proteomes" id="UP000013085"/>
    </source>
</evidence>
<keyword evidence="6" id="KW-0598">Phosphotransferase system</keyword>
<name>A0A0E2HHY3_9FIRM</name>
<keyword evidence="5" id="KW-0808">Transferase</keyword>
<evidence type="ECO:0000256" key="1">
    <source>
        <dbReference type="ARBA" id="ARBA00004496"/>
    </source>
</evidence>
<dbReference type="Proteomes" id="UP000013085">
    <property type="component" value="Unassembled WGS sequence"/>
</dbReference>
<dbReference type="GO" id="GO:0009401">
    <property type="term" value="P:phosphoenolpyruvate-dependent sugar phosphotransferase system"/>
    <property type="evidence" value="ECO:0007669"/>
    <property type="project" value="UniProtKB-KW"/>
</dbReference>
<evidence type="ECO:0000256" key="7">
    <source>
        <dbReference type="ARBA" id="ARBA00022777"/>
    </source>
</evidence>
<dbReference type="RefSeq" id="WP_002586029.1">
    <property type="nucleotide sequence ID" value="NZ_KB850976.1"/>
</dbReference>
<keyword evidence="4" id="KW-0762">Sugar transport</keyword>
<evidence type="ECO:0000259" key="8">
    <source>
        <dbReference type="PROSITE" id="PS51101"/>
    </source>
</evidence>
<dbReference type="AlphaFoldDB" id="A0A0E2HHY3"/>
<evidence type="ECO:0000256" key="4">
    <source>
        <dbReference type="ARBA" id="ARBA00022597"/>
    </source>
</evidence>
<proteinExistence type="predicted"/>
<evidence type="ECO:0000256" key="2">
    <source>
        <dbReference type="ARBA" id="ARBA00022448"/>
    </source>
</evidence>
<dbReference type="EMBL" id="AGYR01000001">
    <property type="protein sequence ID" value="ENZ20245.1"/>
    <property type="molecule type" value="Genomic_DNA"/>
</dbReference>
<evidence type="ECO:0000313" key="9">
    <source>
        <dbReference type="EMBL" id="ENZ20245.1"/>
    </source>
</evidence>
<dbReference type="HOGENOM" id="CLU_116175_1_0_9"/>
<evidence type="ECO:0000256" key="3">
    <source>
        <dbReference type="ARBA" id="ARBA00022490"/>
    </source>
</evidence>
<dbReference type="PROSITE" id="PS51101">
    <property type="entry name" value="PTS_EIIB_TYPE_4"/>
    <property type="match status" value="1"/>
</dbReference>
<organism evidence="9 10">
    <name type="scientific">[Clostridium] clostridioforme 90A8</name>
    <dbReference type="NCBI Taxonomy" id="999408"/>
    <lineage>
        <taxon>Bacteria</taxon>
        <taxon>Bacillati</taxon>
        <taxon>Bacillota</taxon>
        <taxon>Clostridia</taxon>
        <taxon>Lachnospirales</taxon>
        <taxon>Lachnospiraceae</taxon>
        <taxon>Enterocloster</taxon>
    </lineage>
</organism>
<reference evidence="9 10" key="1">
    <citation type="submission" date="2013-01" db="EMBL/GenBank/DDBJ databases">
        <title>The Genome Sequence of Clostridium clostridioforme 90A8.</title>
        <authorList>
            <consortium name="The Broad Institute Genome Sequencing Platform"/>
            <person name="Earl A."/>
            <person name="Ward D."/>
            <person name="Feldgarden M."/>
            <person name="Gevers D."/>
            <person name="Courvalin P."/>
            <person name="Lambert T."/>
            <person name="Walker B."/>
            <person name="Young S.K."/>
            <person name="Zeng Q."/>
            <person name="Gargeya S."/>
            <person name="Fitzgerald M."/>
            <person name="Haas B."/>
            <person name="Abouelleil A."/>
            <person name="Alvarado L."/>
            <person name="Arachchi H.M."/>
            <person name="Berlin A.M."/>
            <person name="Chapman S.B."/>
            <person name="Dewar J."/>
            <person name="Goldberg J."/>
            <person name="Griggs A."/>
            <person name="Gujja S."/>
            <person name="Hansen M."/>
            <person name="Howarth C."/>
            <person name="Imamovic A."/>
            <person name="Larimer J."/>
            <person name="McCowan C."/>
            <person name="Murphy C."/>
            <person name="Neiman D."/>
            <person name="Pearson M."/>
            <person name="Priest M."/>
            <person name="Roberts A."/>
            <person name="Saif S."/>
            <person name="Shea T."/>
            <person name="Sisk P."/>
            <person name="Sykes S."/>
            <person name="Wortman J."/>
            <person name="Nusbaum C."/>
            <person name="Birren B."/>
        </authorList>
    </citation>
    <scope>NUCLEOTIDE SEQUENCE [LARGE SCALE GENOMIC DNA]</scope>
    <source>
        <strain evidence="9 10">90A8</strain>
    </source>
</reference>
<comment type="subcellular location">
    <subcellularLocation>
        <location evidence="1">Cytoplasm</location>
    </subcellularLocation>
</comment>
<dbReference type="Gene3D" id="3.40.35.10">
    <property type="entry name" value="Phosphotransferase system, sorbose subfamily IIB component"/>
    <property type="match status" value="1"/>
</dbReference>
<keyword evidence="2" id="KW-0813">Transport</keyword>
<dbReference type="InterPro" id="IPR004720">
    <property type="entry name" value="PTS_IIB_sorbose-sp"/>
</dbReference>
<gene>
    <name evidence="9" type="ORF">HMPREF1090_00176</name>
</gene>
<dbReference type="GO" id="GO:0008982">
    <property type="term" value="F:protein-N(PI)-phosphohistidine-sugar phosphotransferase activity"/>
    <property type="evidence" value="ECO:0007669"/>
    <property type="project" value="InterPro"/>
</dbReference>
<accession>A0A0E2HHY3</accession>
<keyword evidence="7" id="KW-0418">Kinase</keyword>